<protein>
    <submittedName>
        <fullName evidence="1">Sarcosine oxidase, gamma subunit</fullName>
    </submittedName>
</protein>
<comment type="caution">
    <text evidence="1">The sequence shown here is derived from an EMBL/GenBank/DDBJ whole genome shotgun (WGS) entry which is preliminary data.</text>
</comment>
<dbReference type="EMBL" id="JASMWN010000013">
    <property type="protein sequence ID" value="MDU9005264.1"/>
    <property type="molecule type" value="Genomic_DNA"/>
</dbReference>
<proteinExistence type="predicted"/>
<dbReference type="Gene3D" id="3.30.70.1520">
    <property type="entry name" value="Heterotetrameric sarcosine oxidase"/>
    <property type="match status" value="1"/>
</dbReference>
<keyword evidence="2" id="KW-1185">Reference proteome</keyword>
<gene>
    <name evidence="1" type="ORF">QO231_15570</name>
</gene>
<sequence length="187" mass="19834">MHDMTALTALGGASAQVDTFDGLEISECPDWALASLAGRLGQEAGSAKAAQAYLGKPLPDVGTCTAATPFYVFWTGPDQWMIEAPHDSHEDLAAQVKAAVLDTSSVTEQTDGWVRFDLAGPRCHDVLELLCNADTRSMAAHTTTRTRMEHLGCFLICRAVGHFSVLGPRSSAGSLHHALITAARSAI</sequence>
<dbReference type="InterPro" id="IPR027266">
    <property type="entry name" value="TrmE/GcvT-like"/>
</dbReference>
<reference evidence="2" key="1">
    <citation type="submission" date="2023-05" db="EMBL/GenBank/DDBJ databases">
        <title>Sedimentitalea sp. nov. JM2-8.</title>
        <authorList>
            <person name="Huang J."/>
        </authorList>
    </citation>
    <scope>NUCLEOTIDE SEQUENCE [LARGE SCALE GENOMIC DNA]</scope>
    <source>
        <strain evidence="2">KHS03</strain>
    </source>
</reference>
<organism evidence="1 2">
    <name type="scientific">Sedimentitalea todarodis</name>
    <dbReference type="NCBI Taxonomy" id="1631240"/>
    <lineage>
        <taxon>Bacteria</taxon>
        <taxon>Pseudomonadati</taxon>
        <taxon>Pseudomonadota</taxon>
        <taxon>Alphaproteobacteria</taxon>
        <taxon>Rhodobacterales</taxon>
        <taxon>Paracoccaceae</taxon>
        <taxon>Sedimentitalea</taxon>
    </lineage>
</organism>
<dbReference type="Proteomes" id="UP001255416">
    <property type="component" value="Unassembled WGS sequence"/>
</dbReference>
<dbReference type="Gene3D" id="3.30.1360.120">
    <property type="entry name" value="Probable tRNA modification gtpase trme, domain 1"/>
    <property type="match status" value="1"/>
</dbReference>
<evidence type="ECO:0000313" key="2">
    <source>
        <dbReference type="Proteomes" id="UP001255416"/>
    </source>
</evidence>
<accession>A0ABU3VHV6</accession>
<evidence type="ECO:0000313" key="1">
    <source>
        <dbReference type="EMBL" id="MDU9005264.1"/>
    </source>
</evidence>
<dbReference type="SUPFAM" id="SSF103025">
    <property type="entry name" value="Folate-binding domain"/>
    <property type="match status" value="1"/>
</dbReference>
<name>A0ABU3VHV6_9RHOB</name>